<protein>
    <recommendedName>
        <fullName evidence="4">Proteasome subunit beta</fullName>
    </recommendedName>
</protein>
<comment type="similarity">
    <text evidence="4">Belongs to the peptidase T1B family.</text>
</comment>
<dbReference type="InterPro" id="IPR016050">
    <property type="entry name" value="Proteasome_bsu_CS"/>
</dbReference>
<keyword evidence="3 4" id="KW-0539">Nucleus</keyword>
<dbReference type="PANTHER" id="PTHR32194:SF10">
    <property type="entry name" value="PROTEASOME SUBUNIT BETA TYPE-3"/>
    <property type="match status" value="1"/>
</dbReference>
<evidence type="ECO:0000256" key="2">
    <source>
        <dbReference type="ARBA" id="ARBA00022942"/>
    </source>
</evidence>
<evidence type="ECO:0000256" key="3">
    <source>
        <dbReference type="ARBA" id="ARBA00023242"/>
    </source>
</evidence>
<keyword evidence="2 4" id="KW-0647">Proteasome</keyword>
<dbReference type="PROSITE" id="PS51476">
    <property type="entry name" value="PROTEASOME_BETA_2"/>
    <property type="match status" value="1"/>
</dbReference>
<dbReference type="Pfam" id="PF00227">
    <property type="entry name" value="Proteasome"/>
    <property type="match status" value="1"/>
</dbReference>
<comment type="subcellular location">
    <subcellularLocation>
        <location evidence="4">Cytoplasm</location>
    </subcellularLocation>
    <subcellularLocation>
        <location evidence="4">Nucleus</location>
    </subcellularLocation>
</comment>
<dbReference type="Gene3D" id="3.60.20.10">
    <property type="entry name" value="Glutamine Phosphoribosylpyrophosphate, subunit 1, domain 1"/>
    <property type="match status" value="1"/>
</dbReference>
<dbReference type="PROSITE" id="PS00854">
    <property type="entry name" value="PROTEASOME_BETA_1"/>
    <property type="match status" value="1"/>
</dbReference>
<sequence length="206" mass="22662">MSIDSYNGTGVVAMRGKDCVVIASDKRFGIEHFAVSSSMHKTFRINEKCLLALSGLPTDVQTVKQETDYNVGLYELRQGVTMSPDTLSGLISGLLYQKRFGPWYVSPVIAGISNDGAPFLDSMDCIGSRHEEKTIPFVVAGTCSDQLYGMCESLYRPDLPADELFEVVSQCLLSAVDRDPISGWGAEAFIMTKNSLVRKDLKTRQD</sequence>
<name>A0ABV2AHZ5_9EUKA</name>
<comment type="subunit">
    <text evidence="4">Component of the proteasome complex.</text>
</comment>
<accession>A0ABV2AHZ5</accession>
<dbReference type="InterPro" id="IPR023333">
    <property type="entry name" value="Proteasome_suB-type"/>
</dbReference>
<reference evidence="5 6" key="1">
    <citation type="journal article" date="2024" name="BMC Biol.">
        <title>Comparative genomics of Ascetosporea gives new insight into the evolutionary basis for animal parasitism in Rhizaria.</title>
        <authorList>
            <person name="Hiltunen Thoren M."/>
            <person name="Onut-Brannstrom I."/>
            <person name="Alfjorden A."/>
            <person name="Peckova H."/>
            <person name="Swords F."/>
            <person name="Hooper C."/>
            <person name="Holzer A.S."/>
            <person name="Bass D."/>
            <person name="Burki F."/>
        </authorList>
    </citation>
    <scope>NUCLEOTIDE SEQUENCE [LARGE SCALE GENOMIC DNA]</scope>
    <source>
        <strain evidence="5">20-A016</strain>
    </source>
</reference>
<dbReference type="PANTHER" id="PTHR32194">
    <property type="entry name" value="METALLOPROTEASE TLDD"/>
    <property type="match status" value="1"/>
</dbReference>
<evidence type="ECO:0000313" key="6">
    <source>
        <dbReference type="Proteomes" id="UP001439008"/>
    </source>
</evidence>
<dbReference type="EMBL" id="JBDODL010000251">
    <property type="protein sequence ID" value="MES1919301.1"/>
    <property type="molecule type" value="Genomic_DNA"/>
</dbReference>
<dbReference type="InterPro" id="IPR029055">
    <property type="entry name" value="Ntn_hydrolases_N"/>
</dbReference>
<proteinExistence type="inferred from homology"/>
<evidence type="ECO:0000256" key="4">
    <source>
        <dbReference type="RuleBase" id="RU004203"/>
    </source>
</evidence>
<dbReference type="InterPro" id="IPR001353">
    <property type="entry name" value="Proteasome_sua/b"/>
</dbReference>
<evidence type="ECO:0000256" key="1">
    <source>
        <dbReference type="ARBA" id="ARBA00022490"/>
    </source>
</evidence>
<dbReference type="SUPFAM" id="SSF56235">
    <property type="entry name" value="N-terminal nucleophile aminohydrolases (Ntn hydrolases)"/>
    <property type="match status" value="1"/>
</dbReference>
<dbReference type="CDD" id="cd03759">
    <property type="entry name" value="proteasome_beta_type_3"/>
    <property type="match status" value="1"/>
</dbReference>
<dbReference type="InterPro" id="IPR033811">
    <property type="entry name" value="Proteasome_beta_3"/>
</dbReference>
<evidence type="ECO:0000313" key="5">
    <source>
        <dbReference type="EMBL" id="MES1919301.1"/>
    </source>
</evidence>
<keyword evidence="1 4" id="KW-0963">Cytoplasm</keyword>
<comment type="function">
    <text evidence="4">Component of the proteasome, a multicatalytic proteinase complex which is characterized by its ability to cleave peptides with Arg, Phe, Tyr, Leu, and Glu adjacent to the leaving group at neutral or slightly basic pH. The proteasome has an ATP-dependent proteolytic activity.</text>
</comment>
<comment type="caution">
    <text evidence="5">The sequence shown here is derived from an EMBL/GenBank/DDBJ whole genome shotgun (WGS) entry which is preliminary data.</text>
</comment>
<keyword evidence="6" id="KW-1185">Reference proteome</keyword>
<dbReference type="Proteomes" id="UP001439008">
    <property type="component" value="Unassembled WGS sequence"/>
</dbReference>
<organism evidence="5 6">
    <name type="scientific">Bonamia ostreae</name>
    <dbReference type="NCBI Taxonomy" id="126728"/>
    <lineage>
        <taxon>Eukaryota</taxon>
        <taxon>Sar</taxon>
        <taxon>Rhizaria</taxon>
        <taxon>Endomyxa</taxon>
        <taxon>Ascetosporea</taxon>
        <taxon>Haplosporida</taxon>
        <taxon>Bonamia</taxon>
    </lineage>
</organism>
<gene>
    <name evidence="5" type="ORF">MHBO_001156</name>
</gene>